<gene>
    <name evidence="1" type="ORF">SAMN04515674_102370</name>
</gene>
<name>A0A1I5PC14_9BACT</name>
<dbReference type="AlphaFoldDB" id="A0A1I5PC14"/>
<dbReference type="Proteomes" id="UP000199306">
    <property type="component" value="Unassembled WGS sequence"/>
</dbReference>
<keyword evidence="2" id="KW-1185">Reference proteome</keyword>
<sequence length="53" mass="6305">MNNLIFLCTQCAYAATTTFHPYLCVLYDYVVTMTKLKHKLYEQDYTLLLKHLL</sequence>
<dbReference type="EMBL" id="FOXH01000002">
    <property type="protein sequence ID" value="SFP31061.1"/>
    <property type="molecule type" value="Genomic_DNA"/>
</dbReference>
<reference evidence="2" key="1">
    <citation type="submission" date="2016-10" db="EMBL/GenBank/DDBJ databases">
        <authorList>
            <person name="Varghese N."/>
            <person name="Submissions S."/>
        </authorList>
    </citation>
    <scope>NUCLEOTIDE SEQUENCE [LARGE SCALE GENOMIC DNA]</scope>
    <source>
        <strain evidence="2">E92,LMG 26720,CCM 7988</strain>
    </source>
</reference>
<organism evidence="1 2">
    <name type="scientific">Pseudarcicella hirudinis</name>
    <dbReference type="NCBI Taxonomy" id="1079859"/>
    <lineage>
        <taxon>Bacteria</taxon>
        <taxon>Pseudomonadati</taxon>
        <taxon>Bacteroidota</taxon>
        <taxon>Cytophagia</taxon>
        <taxon>Cytophagales</taxon>
        <taxon>Flectobacillaceae</taxon>
        <taxon>Pseudarcicella</taxon>
    </lineage>
</organism>
<proteinExistence type="predicted"/>
<accession>A0A1I5PC14</accession>
<protein>
    <submittedName>
        <fullName evidence="1">Uncharacterized protein</fullName>
    </submittedName>
</protein>
<evidence type="ECO:0000313" key="1">
    <source>
        <dbReference type="EMBL" id="SFP31061.1"/>
    </source>
</evidence>
<evidence type="ECO:0000313" key="2">
    <source>
        <dbReference type="Proteomes" id="UP000199306"/>
    </source>
</evidence>